<feature type="compositionally biased region" description="Basic and acidic residues" evidence="2">
    <location>
        <begin position="313"/>
        <end position="329"/>
    </location>
</feature>
<feature type="compositionally biased region" description="Polar residues" evidence="2">
    <location>
        <begin position="81"/>
        <end position="96"/>
    </location>
</feature>
<dbReference type="PANTHER" id="PTHR28265:SF1">
    <property type="entry name" value="MAINTENANCE OF TELOMERE CAPPING PROTEIN 1"/>
    <property type="match status" value="1"/>
</dbReference>
<feature type="region of interest" description="Disordered" evidence="2">
    <location>
        <begin position="309"/>
        <end position="329"/>
    </location>
</feature>
<reference evidence="3 4" key="1">
    <citation type="submission" date="2019-05" db="EMBL/GenBank/DDBJ databases">
        <title>Emergence of the Ug99 lineage of the wheat stem rust pathogen through somatic hybridization.</title>
        <authorList>
            <person name="Li F."/>
            <person name="Upadhyaya N.M."/>
            <person name="Sperschneider J."/>
            <person name="Matny O."/>
            <person name="Nguyen-Phuc H."/>
            <person name="Mago R."/>
            <person name="Raley C."/>
            <person name="Miller M.E."/>
            <person name="Silverstein K.A.T."/>
            <person name="Henningsen E."/>
            <person name="Hirsch C.D."/>
            <person name="Visser B."/>
            <person name="Pretorius Z.A."/>
            <person name="Steffenson B.J."/>
            <person name="Schwessinger B."/>
            <person name="Dodds P.N."/>
            <person name="Figueroa M."/>
        </authorList>
    </citation>
    <scope>NUCLEOTIDE SEQUENCE [LARGE SCALE GENOMIC DNA]</scope>
    <source>
        <strain evidence="3">21-0</strain>
    </source>
</reference>
<dbReference type="OrthoDB" id="5594977at2759"/>
<dbReference type="InterPro" id="IPR018814">
    <property type="entry name" value="DUF5427"/>
</dbReference>
<feature type="compositionally biased region" description="Low complexity" evidence="2">
    <location>
        <begin position="511"/>
        <end position="528"/>
    </location>
</feature>
<feature type="region of interest" description="Disordered" evidence="2">
    <location>
        <begin position="111"/>
        <end position="165"/>
    </location>
</feature>
<organism evidence="3 4">
    <name type="scientific">Puccinia graminis f. sp. tritici</name>
    <dbReference type="NCBI Taxonomy" id="56615"/>
    <lineage>
        <taxon>Eukaryota</taxon>
        <taxon>Fungi</taxon>
        <taxon>Dikarya</taxon>
        <taxon>Basidiomycota</taxon>
        <taxon>Pucciniomycotina</taxon>
        <taxon>Pucciniomycetes</taxon>
        <taxon>Pucciniales</taxon>
        <taxon>Pucciniaceae</taxon>
        <taxon>Puccinia</taxon>
    </lineage>
</organism>
<feature type="coiled-coil region" evidence="1">
    <location>
        <begin position="331"/>
        <end position="358"/>
    </location>
</feature>
<dbReference type="PANTHER" id="PTHR28265">
    <property type="entry name" value="MAINTENANCE OF TELOMERE CAPPING PROTEIN 1"/>
    <property type="match status" value="1"/>
</dbReference>
<comment type="caution">
    <text evidence="3">The sequence shown here is derived from an EMBL/GenBank/DDBJ whole genome shotgun (WGS) entry which is preliminary data.</text>
</comment>
<keyword evidence="4" id="KW-1185">Reference proteome</keyword>
<dbReference type="EMBL" id="VSWC01000001">
    <property type="protein sequence ID" value="KAA1119783.1"/>
    <property type="molecule type" value="Genomic_DNA"/>
</dbReference>
<name>A0A5B0R3D9_PUCGR</name>
<feature type="compositionally biased region" description="Basic and acidic residues" evidence="2">
    <location>
        <begin position="359"/>
        <end position="376"/>
    </location>
</feature>
<evidence type="ECO:0008006" key="5">
    <source>
        <dbReference type="Google" id="ProtNLM"/>
    </source>
</evidence>
<feature type="region of interest" description="Disordered" evidence="2">
    <location>
        <begin position="1"/>
        <end position="96"/>
    </location>
</feature>
<feature type="compositionally biased region" description="Polar residues" evidence="2">
    <location>
        <begin position="111"/>
        <end position="139"/>
    </location>
</feature>
<evidence type="ECO:0000313" key="4">
    <source>
        <dbReference type="Proteomes" id="UP000324748"/>
    </source>
</evidence>
<dbReference type="AlphaFoldDB" id="A0A5B0R3D9"/>
<keyword evidence="1" id="KW-0175">Coiled coil</keyword>
<feature type="compositionally biased region" description="Basic and acidic residues" evidence="2">
    <location>
        <begin position="1"/>
        <end position="11"/>
    </location>
</feature>
<sequence length="536" mass="57358">MADSSKQRPSHDQVLSILDDLDSFAPVPTTNNPTTTTTTTTATKTTTTAQTNNNSNNKYLKTKTNNNQSSSASTNTANTTPGNISKPNQPASNSGDAQSVLDFIDEITQRSSTPTASITTKKLSSSRPVSRKPSTSSLGPRSADGRLTEPEPATTATSPLISPAAPASSSWGWGSVLKQATSSVLSQAKSAAGQVQSVVSDPSKSSEIVKSFNSNLQNQLSGQSEAAKKWKEGVMGYVKASGIDQLGKDLQATGIKSLTDIMNMVAPPISKHEIIDVQLSYDMVGYDGIETLVYRSLSKVMEQVDGGELILNKGDEERPKPSESGEPERDLQAVEGMMEGYKLALANLEQMIKRIEAKKADVDPAKTEGSSERTEPTEEPGLPITHCPVYVRIQPILSRLPVFGSSVGPVSMGPGAMIEPAKGGVTVDQENHLFFLILLRDVKNSLDHATVTQATPAVWLDIPFEENEWVEDVLVDVIRRGVEIIGQQYVNGRISGRSVRNTVNEEDQQPKQEPSSSSSSKPAPSSTSKAEETPSS</sequence>
<protein>
    <recommendedName>
        <fullName evidence="5">Maintenance of telomere capping protein 1</fullName>
    </recommendedName>
</protein>
<feature type="region of interest" description="Disordered" evidence="2">
    <location>
        <begin position="496"/>
        <end position="536"/>
    </location>
</feature>
<dbReference type="Pfam" id="PF10310">
    <property type="entry name" value="DUF5427"/>
    <property type="match status" value="1"/>
</dbReference>
<evidence type="ECO:0000256" key="1">
    <source>
        <dbReference type="SAM" id="Coils"/>
    </source>
</evidence>
<evidence type="ECO:0000256" key="2">
    <source>
        <dbReference type="SAM" id="MobiDB-lite"/>
    </source>
</evidence>
<feature type="compositionally biased region" description="Low complexity" evidence="2">
    <location>
        <begin position="29"/>
        <end position="80"/>
    </location>
</feature>
<feature type="compositionally biased region" description="Low complexity" evidence="2">
    <location>
        <begin position="150"/>
        <end position="165"/>
    </location>
</feature>
<proteinExistence type="predicted"/>
<evidence type="ECO:0000313" key="3">
    <source>
        <dbReference type="EMBL" id="KAA1119783.1"/>
    </source>
</evidence>
<accession>A0A5B0R3D9</accession>
<feature type="region of interest" description="Disordered" evidence="2">
    <location>
        <begin position="359"/>
        <end position="383"/>
    </location>
</feature>
<gene>
    <name evidence="3" type="ORF">PGT21_033912</name>
</gene>
<dbReference type="Proteomes" id="UP000324748">
    <property type="component" value="Unassembled WGS sequence"/>
</dbReference>